<evidence type="ECO:0000259" key="1">
    <source>
        <dbReference type="Pfam" id="PF07944"/>
    </source>
</evidence>
<evidence type="ECO:0000313" key="3">
    <source>
        <dbReference type="EMBL" id="GAG01026.1"/>
    </source>
</evidence>
<dbReference type="PANTHER" id="PTHR43465">
    <property type="entry name" value="DUF1680 DOMAIN PROTEIN (AFU_ORTHOLOGUE AFUA_1G08910)"/>
    <property type="match status" value="1"/>
</dbReference>
<sequence>LLTGDEAYFRAVDRIWDSAVNRKLYITGGVGASHRGEAFDADYELRNHGYCESCAGCGLSFWADRMHRIHQTGHYVDVQERVLYNNILGAIELSGEKFFYQNPLASNKARYPWHGCPCCVGNIPRALLAMKDLMYDLNAAGDTLFVNHYMASEGAIPDVAGTSVRVEQQTEYPWKGDVALILTPRAARSFTVKLRIPSRAASALYTARPDVRDRFTVKVNGKARKVEVVGGYVSIRRTWQAGDRIDLALPMDVQRIYADGRVAADRGRVA</sequence>
<protein>
    <submittedName>
        <fullName evidence="3">Uncharacterized protein</fullName>
    </submittedName>
</protein>
<gene>
    <name evidence="3" type="ORF">S01H1_35974</name>
</gene>
<proteinExistence type="predicted"/>
<dbReference type="AlphaFoldDB" id="X0VKF5"/>
<dbReference type="InterPro" id="IPR049046">
    <property type="entry name" value="Beta-AFase-like_GH127_middle"/>
</dbReference>
<dbReference type="InterPro" id="IPR008928">
    <property type="entry name" value="6-hairpin_glycosidase_sf"/>
</dbReference>
<feature type="domain" description="Non-reducing end beta-L-arabinofuranosidase-like GH127 catalytic" evidence="1">
    <location>
        <begin position="2"/>
        <end position="127"/>
    </location>
</feature>
<reference evidence="3" key="1">
    <citation type="journal article" date="2014" name="Front. Microbiol.">
        <title>High frequency of phylogenetically diverse reductive dehalogenase-homologous genes in deep subseafloor sedimentary metagenomes.</title>
        <authorList>
            <person name="Kawai M."/>
            <person name="Futagami T."/>
            <person name="Toyoda A."/>
            <person name="Takaki Y."/>
            <person name="Nishi S."/>
            <person name="Hori S."/>
            <person name="Arai W."/>
            <person name="Tsubouchi T."/>
            <person name="Morono Y."/>
            <person name="Uchiyama I."/>
            <person name="Ito T."/>
            <person name="Fujiyama A."/>
            <person name="Inagaki F."/>
            <person name="Takami H."/>
        </authorList>
    </citation>
    <scope>NUCLEOTIDE SEQUENCE</scope>
    <source>
        <strain evidence="3">Expedition CK06-06</strain>
    </source>
</reference>
<dbReference type="EMBL" id="BARS01022505">
    <property type="protein sequence ID" value="GAG01026.1"/>
    <property type="molecule type" value="Genomic_DNA"/>
</dbReference>
<dbReference type="InterPro" id="IPR049174">
    <property type="entry name" value="Beta-AFase-like"/>
</dbReference>
<feature type="non-terminal residue" evidence="3">
    <location>
        <position position="1"/>
    </location>
</feature>
<feature type="domain" description="Non-reducing end beta-L-arabinofuranosidase-like GH127 middle" evidence="2">
    <location>
        <begin position="143"/>
        <end position="251"/>
    </location>
</feature>
<feature type="non-terminal residue" evidence="3">
    <location>
        <position position="270"/>
    </location>
</feature>
<dbReference type="GO" id="GO:0005975">
    <property type="term" value="P:carbohydrate metabolic process"/>
    <property type="evidence" value="ECO:0007669"/>
    <property type="project" value="InterPro"/>
</dbReference>
<dbReference type="Pfam" id="PF20736">
    <property type="entry name" value="Glyco_hydro127M"/>
    <property type="match status" value="1"/>
</dbReference>
<dbReference type="SUPFAM" id="SSF48208">
    <property type="entry name" value="Six-hairpin glycosidases"/>
    <property type="match status" value="1"/>
</dbReference>
<dbReference type="InterPro" id="IPR012878">
    <property type="entry name" value="Beta-AFase-like_GH127_cat"/>
</dbReference>
<dbReference type="PANTHER" id="PTHR43465:SF2">
    <property type="entry name" value="DUF1680 DOMAIN PROTEIN (AFU_ORTHOLOGUE AFUA_1G08910)"/>
    <property type="match status" value="1"/>
</dbReference>
<dbReference type="Pfam" id="PF07944">
    <property type="entry name" value="Beta-AFase-like_GH127_cat"/>
    <property type="match status" value="1"/>
</dbReference>
<accession>X0VKF5</accession>
<organism evidence="3">
    <name type="scientific">marine sediment metagenome</name>
    <dbReference type="NCBI Taxonomy" id="412755"/>
    <lineage>
        <taxon>unclassified sequences</taxon>
        <taxon>metagenomes</taxon>
        <taxon>ecological metagenomes</taxon>
    </lineage>
</organism>
<evidence type="ECO:0000259" key="2">
    <source>
        <dbReference type="Pfam" id="PF20736"/>
    </source>
</evidence>
<comment type="caution">
    <text evidence="3">The sequence shown here is derived from an EMBL/GenBank/DDBJ whole genome shotgun (WGS) entry which is preliminary data.</text>
</comment>
<name>X0VKF5_9ZZZZ</name>